<dbReference type="InterPro" id="IPR006527">
    <property type="entry name" value="F-box-assoc_dom_typ1"/>
</dbReference>
<dbReference type="EMBL" id="JAUIZM010000009">
    <property type="protein sequence ID" value="KAK1362971.1"/>
    <property type="molecule type" value="Genomic_DNA"/>
</dbReference>
<name>A0AAD8M6Z4_9APIA</name>
<gene>
    <name evidence="3" type="ORF">POM88_038532</name>
</gene>
<sequence>MDAWCMDRMKFRRSSSSSHVVLNDEDLLTLILLRVPLKKLMSLKCVSRQWQSLISTPHFTSLRCLLPLRASGLFIQRAPISDFPRAGLNEVYFVPLDDQTTSSPFRTLTFAHEGFDPRSIRVLESCNGLLLCSIGLNCYVYNPSNNHLAILPKHPPGTDVCYIGLAFEPSKSLHYKVITFVITSSQSQSYIGDFHIYSSETRTLKVSVQSFAPALGMYFGGGVYWHGSVHWLTDLDDMKLVNWPVSDCLYFNVDECRLEKFPRPPISVKSASRSHSYFGESEDHLHFIEVCPYATSLSVHEMKSDYSEWFVKYLIDLTPISKVFPEMTKDEACLDNGNNFAVAVLSLIRRENFHEDSFLVLEIPGKAIRYNLVDRSFSLIWNFAVDMGLEKVDLWPIGRLQVWQSIETQSCV</sequence>
<evidence type="ECO:0000259" key="1">
    <source>
        <dbReference type="Pfam" id="PF00646"/>
    </source>
</evidence>
<organism evidence="3 4">
    <name type="scientific">Heracleum sosnowskyi</name>
    <dbReference type="NCBI Taxonomy" id="360622"/>
    <lineage>
        <taxon>Eukaryota</taxon>
        <taxon>Viridiplantae</taxon>
        <taxon>Streptophyta</taxon>
        <taxon>Embryophyta</taxon>
        <taxon>Tracheophyta</taxon>
        <taxon>Spermatophyta</taxon>
        <taxon>Magnoliopsida</taxon>
        <taxon>eudicotyledons</taxon>
        <taxon>Gunneridae</taxon>
        <taxon>Pentapetalae</taxon>
        <taxon>asterids</taxon>
        <taxon>campanulids</taxon>
        <taxon>Apiales</taxon>
        <taxon>Apiaceae</taxon>
        <taxon>Apioideae</taxon>
        <taxon>apioid superclade</taxon>
        <taxon>Tordylieae</taxon>
        <taxon>Tordyliinae</taxon>
        <taxon>Heracleum</taxon>
    </lineage>
</organism>
<comment type="caution">
    <text evidence="3">The sequence shown here is derived from an EMBL/GenBank/DDBJ whole genome shotgun (WGS) entry which is preliminary data.</text>
</comment>
<dbReference type="InterPro" id="IPR001810">
    <property type="entry name" value="F-box_dom"/>
</dbReference>
<protein>
    <submittedName>
        <fullName evidence="3">F-box domain-containing protein</fullName>
    </submittedName>
</protein>
<dbReference type="PANTHER" id="PTHR35546:SF115">
    <property type="entry name" value="F-BOX DOMAIN-CONTAINING PROTEIN"/>
    <property type="match status" value="1"/>
</dbReference>
<dbReference type="Proteomes" id="UP001237642">
    <property type="component" value="Unassembled WGS sequence"/>
</dbReference>
<feature type="domain" description="F-box associated beta-propeller type 1" evidence="2">
    <location>
        <begin position="97"/>
        <end position="294"/>
    </location>
</feature>
<dbReference type="InterPro" id="IPR055290">
    <property type="entry name" value="At3g26010-like"/>
</dbReference>
<evidence type="ECO:0000313" key="4">
    <source>
        <dbReference type="Proteomes" id="UP001237642"/>
    </source>
</evidence>
<reference evidence="3" key="1">
    <citation type="submission" date="2023-02" db="EMBL/GenBank/DDBJ databases">
        <title>Genome of toxic invasive species Heracleum sosnowskyi carries increased number of genes despite the absence of recent whole-genome duplications.</title>
        <authorList>
            <person name="Schelkunov M."/>
            <person name="Shtratnikova V."/>
            <person name="Makarenko M."/>
            <person name="Klepikova A."/>
            <person name="Omelchenko D."/>
            <person name="Novikova G."/>
            <person name="Obukhova E."/>
            <person name="Bogdanov V."/>
            <person name="Penin A."/>
            <person name="Logacheva M."/>
        </authorList>
    </citation>
    <scope>NUCLEOTIDE SEQUENCE</scope>
    <source>
        <strain evidence="3">Hsosn_3</strain>
        <tissue evidence="3">Leaf</tissue>
    </source>
</reference>
<keyword evidence="4" id="KW-1185">Reference proteome</keyword>
<dbReference type="Pfam" id="PF00646">
    <property type="entry name" value="F-box"/>
    <property type="match status" value="1"/>
</dbReference>
<evidence type="ECO:0000313" key="3">
    <source>
        <dbReference type="EMBL" id="KAK1362971.1"/>
    </source>
</evidence>
<dbReference type="SUPFAM" id="SSF81383">
    <property type="entry name" value="F-box domain"/>
    <property type="match status" value="1"/>
</dbReference>
<dbReference type="InterPro" id="IPR036047">
    <property type="entry name" value="F-box-like_dom_sf"/>
</dbReference>
<dbReference type="PANTHER" id="PTHR35546">
    <property type="entry name" value="F-BOX PROTEIN INTERACTION DOMAIN PROTEIN-RELATED"/>
    <property type="match status" value="1"/>
</dbReference>
<proteinExistence type="predicted"/>
<accession>A0AAD8M6Z4</accession>
<evidence type="ECO:0000259" key="2">
    <source>
        <dbReference type="Pfam" id="PF07734"/>
    </source>
</evidence>
<dbReference type="Pfam" id="PF07734">
    <property type="entry name" value="FBA_1"/>
    <property type="match status" value="1"/>
</dbReference>
<reference evidence="3" key="2">
    <citation type="submission" date="2023-05" db="EMBL/GenBank/DDBJ databases">
        <authorList>
            <person name="Schelkunov M.I."/>
        </authorList>
    </citation>
    <scope>NUCLEOTIDE SEQUENCE</scope>
    <source>
        <strain evidence="3">Hsosn_3</strain>
        <tissue evidence="3">Leaf</tissue>
    </source>
</reference>
<feature type="domain" description="F-box" evidence="1">
    <location>
        <begin position="25"/>
        <end position="60"/>
    </location>
</feature>
<dbReference type="AlphaFoldDB" id="A0AAD8M6Z4"/>